<dbReference type="PANTHER" id="PTHR48100">
    <property type="entry name" value="BROAD-SPECIFICITY PHOSPHATASE YOR283W-RELATED"/>
    <property type="match status" value="1"/>
</dbReference>
<dbReference type="EC" id="3.1.3.-" evidence="1"/>
<keyword evidence="2" id="KW-1185">Reference proteome</keyword>
<dbReference type="RefSeq" id="WP_311346668.1">
    <property type="nucleotide sequence ID" value="NZ_JAVREI010000017.1"/>
</dbReference>
<dbReference type="PROSITE" id="PS00175">
    <property type="entry name" value="PG_MUTASE"/>
    <property type="match status" value="1"/>
</dbReference>
<dbReference type="Gene3D" id="3.40.50.1240">
    <property type="entry name" value="Phosphoglycerate mutase-like"/>
    <property type="match status" value="1"/>
</dbReference>
<dbReference type="InterPro" id="IPR013078">
    <property type="entry name" value="His_Pase_superF_clade-1"/>
</dbReference>
<accession>A0ABU2KCE7</accession>
<keyword evidence="1" id="KW-0378">Hydrolase</keyword>
<dbReference type="PIRSF" id="PIRSF000709">
    <property type="entry name" value="6PFK_2-Ptase"/>
    <property type="match status" value="1"/>
</dbReference>
<dbReference type="Proteomes" id="UP001183222">
    <property type="component" value="Unassembled WGS sequence"/>
</dbReference>
<gene>
    <name evidence="1" type="ORF">RM425_18350</name>
</gene>
<dbReference type="EMBL" id="JAVREI010000017">
    <property type="protein sequence ID" value="MDT0277866.1"/>
    <property type="molecule type" value="Genomic_DNA"/>
</dbReference>
<dbReference type="CDD" id="cd07067">
    <property type="entry name" value="HP_PGM_like"/>
    <property type="match status" value="1"/>
</dbReference>
<dbReference type="SUPFAM" id="SSF53254">
    <property type="entry name" value="Phosphoglycerate mutase-like"/>
    <property type="match status" value="1"/>
</dbReference>
<evidence type="ECO:0000313" key="1">
    <source>
        <dbReference type="EMBL" id="MDT0277866.1"/>
    </source>
</evidence>
<dbReference type="InterPro" id="IPR001345">
    <property type="entry name" value="PG/BPGM_mutase_AS"/>
</dbReference>
<name>A0ABU2KCE7_9ACTN</name>
<evidence type="ECO:0000313" key="2">
    <source>
        <dbReference type="Proteomes" id="UP001183222"/>
    </source>
</evidence>
<dbReference type="Pfam" id="PF00300">
    <property type="entry name" value="His_Phos_1"/>
    <property type="match status" value="1"/>
</dbReference>
<sequence>MAAPAFEVVVLARHGQTEWNAAGRRQGQLDSPLTALGQAQAAATAQAVAALPIDGVFSSPLGRALDTAAAAGLRLDLPVTVLAELAEVHHGELAGLTRTQIDARFPGALAARRQNLYRWAFPGGESYADADRRASVALSVIAASGARRPLVVSHEMIGRMLARALLGAAADTALTWQQPNDILLHITPSTHELRAVKVGAPTPPCG</sequence>
<dbReference type="PANTHER" id="PTHR48100:SF62">
    <property type="entry name" value="GLUCOSYL-3-PHOSPHOGLYCERATE PHOSPHATASE"/>
    <property type="match status" value="1"/>
</dbReference>
<dbReference type="InterPro" id="IPR050275">
    <property type="entry name" value="PGM_Phosphatase"/>
</dbReference>
<organism evidence="1 2">
    <name type="scientific">Blastococcus goldschmidtiae</name>
    <dbReference type="NCBI Taxonomy" id="3075546"/>
    <lineage>
        <taxon>Bacteria</taxon>
        <taxon>Bacillati</taxon>
        <taxon>Actinomycetota</taxon>
        <taxon>Actinomycetes</taxon>
        <taxon>Geodermatophilales</taxon>
        <taxon>Geodermatophilaceae</taxon>
        <taxon>Blastococcus</taxon>
    </lineage>
</organism>
<comment type="caution">
    <text evidence="1">The sequence shown here is derived from an EMBL/GenBank/DDBJ whole genome shotgun (WGS) entry which is preliminary data.</text>
</comment>
<reference evidence="2" key="1">
    <citation type="submission" date="2023-07" db="EMBL/GenBank/DDBJ databases">
        <title>30 novel species of actinomycetes from the DSMZ collection.</title>
        <authorList>
            <person name="Nouioui I."/>
        </authorList>
    </citation>
    <scope>NUCLEOTIDE SEQUENCE [LARGE SCALE GENOMIC DNA]</scope>
    <source>
        <strain evidence="2">DSM 46792</strain>
    </source>
</reference>
<protein>
    <submittedName>
        <fullName evidence="1">Histidine phosphatase family protein</fullName>
        <ecNumber evidence="1">3.1.3.-</ecNumber>
    </submittedName>
</protein>
<dbReference type="SMART" id="SM00855">
    <property type="entry name" value="PGAM"/>
    <property type="match status" value="1"/>
</dbReference>
<dbReference type="GO" id="GO:0016787">
    <property type="term" value="F:hydrolase activity"/>
    <property type="evidence" value="ECO:0007669"/>
    <property type="project" value="UniProtKB-KW"/>
</dbReference>
<proteinExistence type="predicted"/>
<dbReference type="InterPro" id="IPR029033">
    <property type="entry name" value="His_PPase_superfam"/>
</dbReference>